<protein>
    <submittedName>
        <fullName evidence="1">Uncharacterized protein</fullName>
    </submittedName>
</protein>
<organism evidence="1 2">
    <name type="scientific">Mycobacterium marinum</name>
    <dbReference type="NCBI Taxonomy" id="1781"/>
    <lineage>
        <taxon>Bacteria</taxon>
        <taxon>Bacillati</taxon>
        <taxon>Actinomycetota</taxon>
        <taxon>Actinomycetes</taxon>
        <taxon>Mycobacteriales</taxon>
        <taxon>Mycobacteriaceae</taxon>
        <taxon>Mycobacterium</taxon>
        <taxon>Mycobacterium ulcerans group</taxon>
    </lineage>
</organism>
<dbReference type="RefSeq" id="WP_243703262.1">
    <property type="nucleotide sequence ID" value="NZ_BQLC01000509.1"/>
</dbReference>
<accession>A0A3E2MTX9</accession>
<dbReference type="AlphaFoldDB" id="A0A3E2MTX9"/>
<sequence>MLDAQQLSVVSTCIEGINPADLTSQINAIQMQLLDLAKTKTETLAAARHIDLQALQLSINRLAETK</sequence>
<gene>
    <name evidence="1" type="ORF">DAVIS_03341</name>
</gene>
<evidence type="ECO:0000313" key="2">
    <source>
        <dbReference type="Proteomes" id="UP000257451"/>
    </source>
</evidence>
<name>A0A3E2MTX9_MYCMR</name>
<dbReference type="Proteomes" id="UP000257451">
    <property type="component" value="Unassembled WGS sequence"/>
</dbReference>
<reference evidence="1 2" key="1">
    <citation type="journal article" date="2018" name="Sci. Rep.">
        <title>Extensive genomic diversity among Mycobacterium marinum strains revealed by whole genome sequencing.</title>
        <authorList>
            <person name="Das S."/>
            <person name="Pettersson B.M."/>
            <person name="Behra P.R."/>
            <person name="Mallick A."/>
            <person name="Cheramie M."/>
            <person name="Ramesh M."/>
            <person name="Shirreff L."/>
            <person name="DuCote T."/>
            <person name="Dasgupta S."/>
            <person name="Ennis D.G."/>
            <person name="Kirsebom L.A."/>
        </authorList>
    </citation>
    <scope>NUCLEOTIDE SEQUENCE [LARGE SCALE GENOMIC DNA]</scope>
    <source>
        <strain evidence="1 2">Davis1</strain>
    </source>
</reference>
<dbReference type="EMBL" id="PEDF01000107">
    <property type="protein sequence ID" value="RFZ39246.1"/>
    <property type="molecule type" value="Genomic_DNA"/>
</dbReference>
<comment type="caution">
    <text evidence="1">The sequence shown here is derived from an EMBL/GenBank/DDBJ whole genome shotgun (WGS) entry which is preliminary data.</text>
</comment>
<proteinExistence type="predicted"/>
<evidence type="ECO:0000313" key="1">
    <source>
        <dbReference type="EMBL" id="RFZ39246.1"/>
    </source>
</evidence>